<dbReference type="AlphaFoldDB" id="A0A2N7L771"/>
<evidence type="ECO:0000313" key="2">
    <source>
        <dbReference type="Proteomes" id="UP000235387"/>
    </source>
</evidence>
<organism evidence="1 2">
    <name type="scientific">Enterovibrio norvegicus</name>
    <dbReference type="NCBI Taxonomy" id="188144"/>
    <lineage>
        <taxon>Bacteria</taxon>
        <taxon>Pseudomonadati</taxon>
        <taxon>Pseudomonadota</taxon>
        <taxon>Gammaproteobacteria</taxon>
        <taxon>Vibrionales</taxon>
        <taxon>Vibrionaceae</taxon>
        <taxon>Enterovibrio</taxon>
    </lineage>
</organism>
<accession>A0A2N7L771</accession>
<name>A0A2N7L771_9GAMM</name>
<protein>
    <submittedName>
        <fullName evidence="1">Uncharacterized protein</fullName>
    </submittedName>
</protein>
<dbReference type="EMBL" id="MDAL01000037">
    <property type="protein sequence ID" value="PMN89778.1"/>
    <property type="molecule type" value="Genomic_DNA"/>
</dbReference>
<evidence type="ECO:0000313" key="1">
    <source>
        <dbReference type="EMBL" id="PMN89778.1"/>
    </source>
</evidence>
<reference evidence="2" key="1">
    <citation type="submission" date="2016-07" db="EMBL/GenBank/DDBJ databases">
        <title>Nontailed viruses are major unrecognized killers of bacteria in the ocean.</title>
        <authorList>
            <person name="Kauffman K."/>
            <person name="Hussain F."/>
            <person name="Yang J."/>
            <person name="Arevalo P."/>
            <person name="Brown J."/>
            <person name="Cutler M."/>
            <person name="Kelly L."/>
            <person name="Polz M.F."/>
        </authorList>
    </citation>
    <scope>NUCLEOTIDE SEQUENCE [LARGE SCALE GENOMIC DNA]</scope>
    <source>
        <strain evidence="2">10N.261.45.A10</strain>
    </source>
</reference>
<sequence length="77" mass="8695">MMKINLHIDDISLPDNATYHDVYRALSHAVVEHWPSGFSDGATSIREHAIAREQAIVRTTKSVMHQLQTRTQAGRGR</sequence>
<gene>
    <name evidence="1" type="ORF">BCT23_21950</name>
</gene>
<proteinExistence type="predicted"/>
<comment type="caution">
    <text evidence="1">The sequence shown here is derived from an EMBL/GenBank/DDBJ whole genome shotgun (WGS) entry which is preliminary data.</text>
</comment>
<dbReference type="Proteomes" id="UP000235387">
    <property type="component" value="Unassembled WGS sequence"/>
</dbReference>